<accession>A0A430HEB3</accession>
<protein>
    <recommendedName>
        <fullName evidence="3">WD40 repeat domain-containing protein</fullName>
    </recommendedName>
</protein>
<dbReference type="OrthoDB" id="8751449at2"/>
<evidence type="ECO:0008006" key="3">
    <source>
        <dbReference type="Google" id="ProtNLM"/>
    </source>
</evidence>
<dbReference type="InterPro" id="IPR011042">
    <property type="entry name" value="6-blade_b-propeller_TolB-like"/>
</dbReference>
<gene>
    <name evidence="1" type="ORF">EJB06_27000</name>
</gene>
<evidence type="ECO:0000313" key="1">
    <source>
        <dbReference type="EMBL" id="RSZ55863.1"/>
    </source>
</evidence>
<evidence type="ECO:0000313" key="2">
    <source>
        <dbReference type="Proteomes" id="UP000278085"/>
    </source>
</evidence>
<proteinExistence type="predicted"/>
<dbReference type="Gene3D" id="2.120.10.30">
    <property type="entry name" value="TolB, C-terminal domain"/>
    <property type="match status" value="1"/>
</dbReference>
<dbReference type="Proteomes" id="UP000278085">
    <property type="component" value="Unassembled WGS sequence"/>
</dbReference>
<dbReference type="RefSeq" id="WP_126077133.1">
    <property type="nucleotide sequence ID" value="NZ_CP051166.1"/>
</dbReference>
<keyword evidence="2" id="KW-1185">Reference proteome</keyword>
<name>A0A430HEB3_9BURK</name>
<comment type="caution">
    <text evidence="1">The sequence shown here is derived from an EMBL/GenBank/DDBJ whole genome shotgun (WGS) entry which is preliminary data.</text>
</comment>
<dbReference type="SUPFAM" id="SSF82171">
    <property type="entry name" value="DPP6 N-terminal domain-like"/>
    <property type="match status" value="1"/>
</dbReference>
<reference evidence="1 2" key="1">
    <citation type="submission" date="2018-12" db="EMBL/GenBank/DDBJ databases">
        <authorList>
            <person name="Yang E."/>
        </authorList>
    </citation>
    <scope>NUCLEOTIDE SEQUENCE [LARGE SCALE GENOMIC DNA]</scope>
    <source>
        <strain evidence="1 2">SOD</strain>
    </source>
</reference>
<organism evidence="1 2">
    <name type="scientific">Massilia atriviolacea</name>
    <dbReference type="NCBI Taxonomy" id="2495579"/>
    <lineage>
        <taxon>Bacteria</taxon>
        <taxon>Pseudomonadati</taxon>
        <taxon>Pseudomonadota</taxon>
        <taxon>Betaproteobacteria</taxon>
        <taxon>Burkholderiales</taxon>
        <taxon>Oxalobacteraceae</taxon>
        <taxon>Telluria group</taxon>
        <taxon>Massilia</taxon>
    </lineage>
</organism>
<dbReference type="AlphaFoldDB" id="A0A430HEB3"/>
<dbReference type="EMBL" id="RXLQ01000020">
    <property type="protein sequence ID" value="RSZ55863.1"/>
    <property type="molecule type" value="Genomic_DNA"/>
</dbReference>
<sequence>MAMASAPSADAACGQHESSGAGKVALSAMRITTPLYAVEDAGRLVKLDLISGKTTILSDHGFDSAPTLRASADGRWLSYSGVLKTGNKTQYWLYDRRSNSERLVYEHPAWGGGIPGFSPDSRYLAIGASYDSRWTNASGAGIFVFDTATARLVSVELPPTIPVQKAWAATDWSQDGKTLLIMVRAMSGSGQFYVGFHPASGRIEKLSGQYDSRTHRHDFKRGATAIGVADEGVPRSHEAHRSVRSPGGRWHAYLDQRHDSRPYRLVVENKAGAIKPVAVGHYHQCEGYTLNIIGWLDERHLVYRHGMMKYLVFDAETGNTAQLYGDDNTALSFTW</sequence>